<proteinExistence type="predicted"/>
<feature type="region of interest" description="Disordered" evidence="1">
    <location>
        <begin position="584"/>
        <end position="623"/>
    </location>
</feature>
<dbReference type="OrthoDB" id="3645032at2759"/>
<feature type="region of interest" description="Disordered" evidence="1">
    <location>
        <begin position="227"/>
        <end position="363"/>
    </location>
</feature>
<accession>A0A139HKU8</accession>
<comment type="caution">
    <text evidence="2">The sequence shown here is derived from an EMBL/GenBank/DDBJ whole genome shotgun (WGS) entry which is preliminary data.</text>
</comment>
<feature type="region of interest" description="Disordered" evidence="1">
    <location>
        <begin position="159"/>
        <end position="213"/>
    </location>
</feature>
<feature type="compositionally biased region" description="Basic and acidic residues" evidence="1">
    <location>
        <begin position="319"/>
        <end position="343"/>
    </location>
</feature>
<feature type="compositionally biased region" description="Basic and acidic residues" evidence="1">
    <location>
        <begin position="253"/>
        <end position="262"/>
    </location>
</feature>
<dbReference type="AlphaFoldDB" id="A0A139HKU8"/>
<keyword evidence="3" id="KW-1185">Reference proteome</keyword>
<feature type="compositionally biased region" description="Polar residues" evidence="1">
    <location>
        <begin position="272"/>
        <end position="305"/>
    </location>
</feature>
<protein>
    <submittedName>
        <fullName evidence="2">Uncharacterized protein</fullName>
    </submittedName>
</protein>
<organism evidence="2 3">
    <name type="scientific">Pseudocercospora eumusae</name>
    <dbReference type="NCBI Taxonomy" id="321146"/>
    <lineage>
        <taxon>Eukaryota</taxon>
        <taxon>Fungi</taxon>
        <taxon>Dikarya</taxon>
        <taxon>Ascomycota</taxon>
        <taxon>Pezizomycotina</taxon>
        <taxon>Dothideomycetes</taxon>
        <taxon>Dothideomycetidae</taxon>
        <taxon>Mycosphaerellales</taxon>
        <taxon>Mycosphaerellaceae</taxon>
        <taxon>Pseudocercospora</taxon>
    </lineage>
</organism>
<evidence type="ECO:0000313" key="3">
    <source>
        <dbReference type="Proteomes" id="UP000070133"/>
    </source>
</evidence>
<dbReference type="Proteomes" id="UP000070133">
    <property type="component" value="Unassembled WGS sequence"/>
</dbReference>
<dbReference type="EMBL" id="LFZN01000034">
    <property type="protein sequence ID" value="KXT02999.1"/>
    <property type="molecule type" value="Genomic_DNA"/>
</dbReference>
<feature type="compositionally biased region" description="Acidic residues" evidence="1">
    <location>
        <begin position="182"/>
        <end position="201"/>
    </location>
</feature>
<feature type="compositionally biased region" description="Basic and acidic residues" evidence="1">
    <location>
        <begin position="351"/>
        <end position="363"/>
    </location>
</feature>
<gene>
    <name evidence="2" type="ORF">AC578_648</name>
</gene>
<evidence type="ECO:0000313" key="2">
    <source>
        <dbReference type="EMBL" id="KXT02999.1"/>
    </source>
</evidence>
<name>A0A139HKU8_9PEZI</name>
<reference evidence="2 3" key="1">
    <citation type="submission" date="2015-07" db="EMBL/GenBank/DDBJ databases">
        <title>Comparative genomics of the Sigatoka disease complex on banana suggests a link between parallel evolutionary changes in Pseudocercospora fijiensis and Pseudocercospora eumusae and increased virulence on the banana host.</title>
        <authorList>
            <person name="Chang T.-C."/>
            <person name="Salvucci A."/>
            <person name="Crous P.W."/>
            <person name="Stergiopoulos I."/>
        </authorList>
    </citation>
    <scope>NUCLEOTIDE SEQUENCE [LARGE SCALE GENOMIC DNA]</scope>
    <source>
        <strain evidence="2 3">CBS 114824</strain>
    </source>
</reference>
<evidence type="ECO:0000256" key="1">
    <source>
        <dbReference type="SAM" id="MobiDB-lite"/>
    </source>
</evidence>
<sequence>MAIAAFHEKFKTWDASLPDLKLRGSLLTLRPRLSVNETVEGQTLSSPSNAGSLGRSDSIFLIHENAEVSTSGGINYSDKKHLKESFVLGAQEQRAIVPLIWNAWKSPDLKRTYNDHPQRSRHSVHSADGLVLEASQTRSDKSAEERQLARYTNNIRSKWPVIDANQEQNATQPIDSTKDVPTSEDEFDLSTELSESETEAVEADHSHSFPPRLSSLTYSKQHAAAVRALQTDSEVPLPSTARCNHPLPASDFKSSEEEHEVRTAQATGKADTPQQESSKSQASSRDTSAVSISQPYSTQSKQLSKQIEKMLNFMTSGHAQEKSTGKRTVERTRLLDIDVDSRNTDPSSLRSAHESKKTNEDVDCHELKGKRSFWPIGYLMNSASQADNRKSEPVHNYEPVERNGIIDGRGHHSTDRDVYDIINTINAIRCDREVKPLEYCERLCAEAQEVATAHDLQSESAALYGATPDLSSGSALWFNDEASTAILVGPTGFDGLTTADIWMQGKKPRHDQRNHRKVVDDAIQLEHCACYNHKMYVALADELWSRVGMARTETDERWVVVLGEQTVEEDLFPRNVSSKRPVIKRKPLPQNPYAAEYGTMSPYEWDSDEDAERDTVAGSSRPD</sequence>
<feature type="compositionally biased region" description="Polar residues" evidence="1">
    <location>
        <begin position="165"/>
        <end position="175"/>
    </location>
</feature>